<evidence type="ECO:0000313" key="1">
    <source>
        <dbReference type="EMBL" id="ELY92200.1"/>
    </source>
</evidence>
<sequence length="99" mass="10304">MSGQTRIRTRETIRILVCSAGSNGDGIVDIELAADGTVTERARVPAANPAFLSVHPDGKSLYTVERAAGGRVASYRLNGGCGDLARLNDRSSEGAGLLC</sequence>
<dbReference type="AlphaFoldDB" id="M0A0B4"/>
<dbReference type="Gene3D" id="2.130.10.10">
    <property type="entry name" value="YVTN repeat-like/Quinoprotein amine dehydrogenase"/>
    <property type="match status" value="1"/>
</dbReference>
<dbReference type="PATRIC" id="fig|1230458.4.peg.1891"/>
<dbReference type="STRING" id="1230458.C484_09426"/>
<name>M0A0B4_9EURY</name>
<protein>
    <submittedName>
        <fullName evidence="1">6-phosphogluconolactonase</fullName>
    </submittedName>
</protein>
<proteinExistence type="predicted"/>
<accession>M0A0B4</accession>
<reference evidence="1 2" key="1">
    <citation type="journal article" date="2014" name="PLoS Genet.">
        <title>Phylogenetically driven sequencing of extremely halophilic archaea reveals strategies for static and dynamic osmo-response.</title>
        <authorList>
            <person name="Becker E.A."/>
            <person name="Seitzer P.M."/>
            <person name="Tritt A."/>
            <person name="Larsen D."/>
            <person name="Krusor M."/>
            <person name="Yao A.I."/>
            <person name="Wu D."/>
            <person name="Madern D."/>
            <person name="Eisen J.A."/>
            <person name="Darling A.E."/>
            <person name="Facciotti M.T."/>
        </authorList>
    </citation>
    <scope>NUCLEOTIDE SEQUENCE [LARGE SCALE GENOMIC DNA]</scope>
    <source>
        <strain evidence="1 2">DSM 12281</strain>
    </source>
</reference>
<organism evidence="1 2">
    <name type="scientific">Natrialba taiwanensis DSM 12281</name>
    <dbReference type="NCBI Taxonomy" id="1230458"/>
    <lineage>
        <taxon>Archaea</taxon>
        <taxon>Methanobacteriati</taxon>
        <taxon>Methanobacteriota</taxon>
        <taxon>Stenosarchaea group</taxon>
        <taxon>Halobacteria</taxon>
        <taxon>Halobacteriales</taxon>
        <taxon>Natrialbaceae</taxon>
        <taxon>Natrialba</taxon>
    </lineage>
</organism>
<dbReference type="InterPro" id="IPR019405">
    <property type="entry name" value="Lactonase_7-beta_prop"/>
</dbReference>
<dbReference type="EMBL" id="AOIL01000032">
    <property type="protein sequence ID" value="ELY92200.1"/>
    <property type="molecule type" value="Genomic_DNA"/>
</dbReference>
<evidence type="ECO:0000313" key="2">
    <source>
        <dbReference type="Proteomes" id="UP000011648"/>
    </source>
</evidence>
<keyword evidence="2" id="KW-1185">Reference proteome</keyword>
<gene>
    <name evidence="1" type="ORF">C484_09426</name>
</gene>
<dbReference type="Proteomes" id="UP000011648">
    <property type="component" value="Unassembled WGS sequence"/>
</dbReference>
<dbReference type="Pfam" id="PF10282">
    <property type="entry name" value="Lactonase"/>
    <property type="match status" value="1"/>
</dbReference>
<dbReference type="InterPro" id="IPR015943">
    <property type="entry name" value="WD40/YVTN_repeat-like_dom_sf"/>
</dbReference>
<comment type="caution">
    <text evidence="1">The sequence shown here is derived from an EMBL/GenBank/DDBJ whole genome shotgun (WGS) entry which is preliminary data.</text>
</comment>